<keyword evidence="2" id="KW-1133">Transmembrane helix</keyword>
<dbReference type="GeneTree" id="ENSGT00940000163675"/>
<accession>A0A8C8ZJR8</accession>
<keyword evidence="2" id="KW-0472">Membrane</keyword>
<reference evidence="3" key="1">
    <citation type="submission" date="2025-08" db="UniProtKB">
        <authorList>
            <consortium name="Ensembl"/>
        </authorList>
    </citation>
    <scope>IDENTIFICATION</scope>
</reference>
<feature type="region of interest" description="Disordered" evidence="1">
    <location>
        <begin position="233"/>
        <end position="260"/>
    </location>
</feature>
<feature type="transmembrane region" description="Helical" evidence="2">
    <location>
        <begin position="79"/>
        <end position="102"/>
    </location>
</feature>
<name>A0A8C8ZJR8_PROSS</name>
<dbReference type="Proteomes" id="UP000694414">
    <property type="component" value="Unplaced"/>
</dbReference>
<feature type="compositionally biased region" description="Polar residues" evidence="1">
    <location>
        <begin position="46"/>
        <end position="55"/>
    </location>
</feature>
<gene>
    <name evidence="3" type="primary">ODF4</name>
</gene>
<feature type="transmembrane region" description="Helical" evidence="2">
    <location>
        <begin position="153"/>
        <end position="171"/>
    </location>
</feature>
<evidence type="ECO:0000256" key="1">
    <source>
        <dbReference type="SAM" id="MobiDB-lite"/>
    </source>
</evidence>
<evidence type="ECO:0000256" key="2">
    <source>
        <dbReference type="SAM" id="Phobius"/>
    </source>
</evidence>
<keyword evidence="2" id="KW-0812">Transmembrane</keyword>
<feature type="transmembrane region" description="Helical" evidence="2">
    <location>
        <begin position="122"/>
        <end position="141"/>
    </location>
</feature>
<proteinExistence type="predicted"/>
<protein>
    <submittedName>
        <fullName evidence="3">Outer dense fiber of sperm tails 4</fullName>
    </submittedName>
</protein>
<feature type="transmembrane region" description="Helical" evidence="2">
    <location>
        <begin position="183"/>
        <end position="204"/>
    </location>
</feature>
<feature type="compositionally biased region" description="Basic and acidic residues" evidence="1">
    <location>
        <begin position="245"/>
        <end position="260"/>
    </location>
</feature>
<dbReference type="Ensembl" id="ENSPSMT00000021219.1">
    <property type="protein sequence ID" value="ENSPSMP00000018284.1"/>
    <property type="gene ID" value="ENSPSMG00000012976.1"/>
</dbReference>
<dbReference type="AlphaFoldDB" id="A0A8C8ZJR8"/>
<feature type="region of interest" description="Disordered" evidence="1">
    <location>
        <begin position="36"/>
        <end position="55"/>
    </location>
</feature>
<feature type="region of interest" description="Disordered" evidence="1">
    <location>
        <begin position="1"/>
        <end position="27"/>
    </location>
</feature>
<organism evidence="3 4">
    <name type="scientific">Prolemur simus</name>
    <name type="common">Greater bamboo lemur</name>
    <name type="synonym">Hapalemur simus</name>
    <dbReference type="NCBI Taxonomy" id="1328070"/>
    <lineage>
        <taxon>Eukaryota</taxon>
        <taxon>Metazoa</taxon>
        <taxon>Chordata</taxon>
        <taxon>Craniata</taxon>
        <taxon>Vertebrata</taxon>
        <taxon>Euteleostomi</taxon>
        <taxon>Mammalia</taxon>
        <taxon>Eutheria</taxon>
        <taxon>Euarchontoglires</taxon>
        <taxon>Primates</taxon>
        <taxon>Strepsirrhini</taxon>
        <taxon>Lemuriformes</taxon>
        <taxon>Lemuridae</taxon>
        <taxon>Prolemur</taxon>
    </lineage>
</organism>
<reference evidence="3" key="2">
    <citation type="submission" date="2025-09" db="UniProtKB">
        <authorList>
            <consortium name="Ensembl"/>
        </authorList>
    </citation>
    <scope>IDENTIFICATION</scope>
</reference>
<evidence type="ECO:0000313" key="4">
    <source>
        <dbReference type="Proteomes" id="UP000694414"/>
    </source>
</evidence>
<keyword evidence="4" id="KW-1185">Reference proteome</keyword>
<feature type="compositionally biased region" description="Polar residues" evidence="1">
    <location>
        <begin position="235"/>
        <end position="244"/>
    </location>
</feature>
<evidence type="ECO:0000313" key="3">
    <source>
        <dbReference type="Ensembl" id="ENSPSMP00000018284.1"/>
    </source>
</evidence>
<sequence length="260" mass="29751">IGTGDSTGEFPESGGKRAQGQRPTKEWEDWKAEWGDSELKQEEGVQDSTLYPRSNRQLPTDNPCISLLRFQWRTTHSSFWTAQMLASQLSLVAFVLLLVMIFSKKWLHLSGIRYYQRWPMNVSNRIYTSALIMSMGLLHICRSKSCSNLENEKVTCIFSTLLLFPVNLWIFELEGNISIPIGWSYFIGWLVFVLYVTCAILCHFNHKSFWSLILNRPSGTVFCSSNAISIEESPSEQTIMGSSRTQEEEVLGHEQKNAHP</sequence>